<name>A0A2P6RZD5_ROSCH</name>
<dbReference type="Proteomes" id="UP000238479">
    <property type="component" value="Chromosome 2"/>
</dbReference>
<evidence type="ECO:0000313" key="1">
    <source>
        <dbReference type="EMBL" id="PRQ51770.1"/>
    </source>
</evidence>
<gene>
    <name evidence="1" type="ORF">RchiOBHm_Chr2g0148121</name>
</gene>
<proteinExistence type="predicted"/>
<reference evidence="1 2" key="1">
    <citation type="journal article" date="2018" name="Nat. Genet.">
        <title>The Rosa genome provides new insights in the design of modern roses.</title>
        <authorList>
            <person name="Bendahmane M."/>
        </authorList>
    </citation>
    <scope>NUCLEOTIDE SEQUENCE [LARGE SCALE GENOMIC DNA]</scope>
    <source>
        <strain evidence="2">cv. Old Blush</strain>
    </source>
</reference>
<evidence type="ECO:0000313" key="2">
    <source>
        <dbReference type="Proteomes" id="UP000238479"/>
    </source>
</evidence>
<keyword evidence="2" id="KW-1185">Reference proteome</keyword>
<comment type="caution">
    <text evidence="1">The sequence shown here is derived from an EMBL/GenBank/DDBJ whole genome shotgun (WGS) entry which is preliminary data.</text>
</comment>
<dbReference type="EMBL" id="PDCK01000040">
    <property type="protein sequence ID" value="PRQ51770.1"/>
    <property type="molecule type" value="Genomic_DNA"/>
</dbReference>
<organism evidence="1 2">
    <name type="scientific">Rosa chinensis</name>
    <name type="common">China rose</name>
    <dbReference type="NCBI Taxonomy" id="74649"/>
    <lineage>
        <taxon>Eukaryota</taxon>
        <taxon>Viridiplantae</taxon>
        <taxon>Streptophyta</taxon>
        <taxon>Embryophyta</taxon>
        <taxon>Tracheophyta</taxon>
        <taxon>Spermatophyta</taxon>
        <taxon>Magnoliopsida</taxon>
        <taxon>eudicotyledons</taxon>
        <taxon>Gunneridae</taxon>
        <taxon>Pentapetalae</taxon>
        <taxon>rosids</taxon>
        <taxon>fabids</taxon>
        <taxon>Rosales</taxon>
        <taxon>Rosaceae</taxon>
        <taxon>Rosoideae</taxon>
        <taxon>Rosoideae incertae sedis</taxon>
        <taxon>Rosa</taxon>
    </lineage>
</organism>
<sequence>MQYIQSCFSLHILNCTMQIFDFYRIAQHIHERNDGQFSYSHCCDVQRAKSWNKRRSNIKDMKRELLWWHSTKTSMHQRG</sequence>
<dbReference type="Gramene" id="PRQ51770">
    <property type="protein sequence ID" value="PRQ51770"/>
    <property type="gene ID" value="RchiOBHm_Chr2g0148121"/>
</dbReference>
<protein>
    <submittedName>
        <fullName evidence="1">Uncharacterized protein</fullName>
    </submittedName>
</protein>
<accession>A0A2P6RZD5</accession>
<dbReference type="AlphaFoldDB" id="A0A2P6RZD5"/>